<keyword evidence="2" id="KW-1185">Reference proteome</keyword>
<sequence>MSDTKTSSLSGYAIWLMPSANEKLHYQHLINRLSKLYNETICQKDEDEGRTRGSASPSFEPHITLFAFIPLDTPVGEISNTLRQVVARVTGSGLSSLGGGGHFALGLLPAQSGRSYFQSVLAPVQPTAELLSLYDQTVAAFPPASPSSSPDEKKKKKGGYFPHLSLFYGDCSLAKRDEIAAIANGEDPCLGSGQATVTINELGIVKCAGEVEEWQLVESIVL</sequence>
<dbReference type="RefSeq" id="XP_024512718.1">
    <property type="nucleotide sequence ID" value="XM_024656950.1"/>
</dbReference>
<dbReference type="EMBL" id="AE017344">
    <property type="protein sequence ID" value="AAW43086.2"/>
    <property type="molecule type" value="Genomic_DNA"/>
</dbReference>
<dbReference type="STRING" id="214684.Q5KJ43"/>
<name>Q5KJ43_CRYD1</name>
<proteinExistence type="predicted"/>
<evidence type="ECO:0000313" key="2">
    <source>
        <dbReference type="Proteomes" id="UP000002149"/>
    </source>
</evidence>
<dbReference type="GO" id="GO:0009187">
    <property type="term" value="P:cyclic nucleotide metabolic process"/>
    <property type="evidence" value="ECO:0000318"/>
    <property type="project" value="GO_Central"/>
</dbReference>
<dbReference type="InParanoid" id="Q5KJ43"/>
<dbReference type="InterPro" id="IPR012386">
    <property type="entry name" value="Cyclic-nucl_3Pdiesterase"/>
</dbReference>
<gene>
    <name evidence="1" type="ordered locus">CND00730</name>
</gene>
<dbReference type="KEGG" id="cne:CND00730"/>
<dbReference type="Pfam" id="PF07823">
    <property type="entry name" value="CPDase"/>
    <property type="match status" value="1"/>
</dbReference>
<dbReference type="PANTHER" id="PTHR28141:SF1">
    <property type="entry name" value="2',3'-CYCLIC-NUCLEOTIDE 3'-PHOSPHODIESTERASE"/>
    <property type="match status" value="1"/>
</dbReference>
<dbReference type="eggNOG" id="ENOG502SCN2">
    <property type="taxonomic scope" value="Eukaryota"/>
</dbReference>
<dbReference type="Proteomes" id="UP000002149">
    <property type="component" value="Chromosome 4"/>
</dbReference>
<dbReference type="PaxDb" id="214684-Q5KJ43"/>
<protein>
    <recommendedName>
        <fullName evidence="3">2',3'-cyclic-nucleotide 3'-phosphodiesterase</fullName>
    </recommendedName>
</protein>
<dbReference type="InterPro" id="IPR009097">
    <property type="entry name" value="Cyclic_Pdiesterase"/>
</dbReference>
<dbReference type="SUPFAM" id="SSF55144">
    <property type="entry name" value="LigT-like"/>
    <property type="match status" value="1"/>
</dbReference>
<dbReference type="GeneID" id="3257346"/>
<dbReference type="Gene3D" id="3.90.1140.10">
    <property type="entry name" value="Cyclic phosphodiesterase"/>
    <property type="match status" value="1"/>
</dbReference>
<reference evidence="1 2" key="1">
    <citation type="journal article" date="2005" name="Science">
        <title>The genome of the basidiomycetous yeast and human pathogen Cryptococcus neoformans.</title>
        <authorList>
            <person name="Loftus B.J."/>
            <person name="Fung E."/>
            <person name="Roncaglia P."/>
            <person name="Rowley D."/>
            <person name="Amedeo P."/>
            <person name="Bruno D."/>
            <person name="Vamathevan J."/>
            <person name="Miranda M."/>
            <person name="Anderson I.J."/>
            <person name="Fraser J.A."/>
            <person name="Allen J.E."/>
            <person name="Bosdet I.E."/>
            <person name="Brent M.R."/>
            <person name="Chiu R."/>
            <person name="Doering T.L."/>
            <person name="Donlin M.J."/>
            <person name="D'Souza C.A."/>
            <person name="Fox D.S."/>
            <person name="Grinberg V."/>
            <person name="Fu J."/>
            <person name="Fukushima M."/>
            <person name="Haas B.J."/>
            <person name="Huang J.C."/>
            <person name="Janbon G."/>
            <person name="Jones S.J."/>
            <person name="Koo H.L."/>
            <person name="Krzywinski M.I."/>
            <person name="Kwon-Chung J.K."/>
            <person name="Lengeler K.B."/>
            <person name="Maiti R."/>
            <person name="Marra M.A."/>
            <person name="Marra R.E."/>
            <person name="Mathewson C.A."/>
            <person name="Mitchell T.G."/>
            <person name="Pertea M."/>
            <person name="Riggs F.R."/>
            <person name="Salzberg S.L."/>
            <person name="Schein J.E."/>
            <person name="Shvartsbeyn A."/>
            <person name="Shin H."/>
            <person name="Shumway M."/>
            <person name="Specht C.A."/>
            <person name="Suh B.B."/>
            <person name="Tenney A."/>
            <person name="Utterback T.R."/>
            <person name="Wickes B.L."/>
            <person name="Wortman J.R."/>
            <person name="Wye N.H."/>
            <person name="Kronstad J.W."/>
            <person name="Lodge J.K."/>
            <person name="Heitman J."/>
            <person name="Davis R.W."/>
            <person name="Fraser C.M."/>
            <person name="Hyman R.W."/>
        </authorList>
    </citation>
    <scope>NUCLEOTIDE SEQUENCE [LARGE SCALE GENOMIC DNA]</scope>
    <source>
        <strain evidence="2">JEC21 / ATCC MYA-565</strain>
    </source>
</reference>
<accession>Q5KJ43</accession>
<evidence type="ECO:0008006" key="3">
    <source>
        <dbReference type="Google" id="ProtNLM"/>
    </source>
</evidence>
<evidence type="ECO:0000313" key="1">
    <source>
        <dbReference type="EMBL" id="AAW43086.2"/>
    </source>
</evidence>
<dbReference type="PANTHER" id="PTHR28141">
    <property type="entry name" value="2',3'-CYCLIC-NUCLEOTIDE 3'-PHOSPHODIESTERASE"/>
    <property type="match status" value="1"/>
</dbReference>
<dbReference type="AlphaFoldDB" id="Q5KJ43"/>
<dbReference type="OrthoDB" id="514292at2759"/>
<organism evidence="1 2">
    <name type="scientific">Cryptococcus deneoformans (strain JEC21 / ATCC MYA-565)</name>
    <name type="common">Cryptococcus neoformans var. neoformans serotype D</name>
    <dbReference type="NCBI Taxonomy" id="214684"/>
    <lineage>
        <taxon>Eukaryota</taxon>
        <taxon>Fungi</taxon>
        <taxon>Dikarya</taxon>
        <taxon>Basidiomycota</taxon>
        <taxon>Agaricomycotina</taxon>
        <taxon>Tremellomycetes</taxon>
        <taxon>Tremellales</taxon>
        <taxon>Cryptococcaceae</taxon>
        <taxon>Cryptococcus</taxon>
        <taxon>Cryptococcus neoformans species complex</taxon>
    </lineage>
</organism>
<dbReference type="GO" id="GO:0004113">
    <property type="term" value="F:2',3'-cyclic-nucleotide 3'-phosphodiesterase activity"/>
    <property type="evidence" value="ECO:0000318"/>
    <property type="project" value="GO_Central"/>
</dbReference>
<dbReference type="VEuPathDB" id="FungiDB:CND00730"/>
<dbReference type="HOGENOM" id="CLU_081919_0_0_1"/>